<sequence length="1158" mass="125722">MESVRQSVRPKHQVLILKCFPRYQKGVLEVKPNPSELSYLLYYASTRRSKLQKVGAFLEKKTARDVSRGRIGNVQVVLQILTALIEKLPRELPLYGHSILNILETVLRSNDIAMVEDTLQTFETFCSNQDLAILAAEQRYATQYERIVRSYAEFASSESSIPSISAATTLPTRLRWKNIGLKAMRSIVSSEALSADGGKPVTFIVPVILENVYDGGEDLLLLQQTSQTTEKTTPEQGRRRRASTVTVRTVDTAEGNVAEASGTTADADKVAELEVRLLALKCLERIFVVSSNRSQIRTAAGLVLQFIVSKRGSPQSEKALQDYGKWANSLMDLITKWCPVQDRFIILFTAVEILRGISSDRRPIGQQIVMASLIDSLLKSPVNMIGLSVIDVLVGFVQHILRILQAPSSQSNLPTPTGSTTDGALQPNPILTGEHAELVSLLKQCIADLATHNYYADQISDMIRTLLKRIRPSGPLDVAASTKTPSDPNASAYHIPSLAGEGHVENYFYSSASRIVALEAVKDILEVANQGKTTTGLSIEPRNKVGIQVWEATHWLLRDSERDVRITYANAFISWLELETTKSDLQVPDLPSSRPSRVQSKREYDAPRRTASLMPTDKVQNQVSSAFLQLLHLALYETTFEYAETKEDILVVYALLVTLVEHLGVNAVRFGLPMVLKLQSDFFGSTVSQVNIGSLVYGYLNALVGKFGFEASRVGNEIQSEISRRKSHGVWLEMVLLPPVSPGQIPSPAYDNLPRPAPQEPLRSFTSVEELVQHIEVGYVTSLMAALQNVPGSPGKQTASSQSPGHGYFEASQNPPTLPADVKDDMLSIWSKEACVAVLEKEKTRASSVAGSKNGNSIRRSHGSHLNGYGSQTPNDTGSTSSQYGYNNTAALGAGPGSSSSSRAYRRPSNRAEGSPGVSSRDSTIRVNDLKRMLTVAGNSNVRRSSPLRGRLDATSNSSILSSSSESFVSGTFSASDFDAGSRPQSIREGSETPKASSSSSSQIGGSGSSEYNHDVIPPVPPLPLGLVIPGDYPDSSSSNISRQNSTRSDDGRSSGSPSQLKSGGRSTAAQLGQSLSGKRTRSINSLHKATGLRQQQQQASHASSPTTTGSDDIRRDIEKLLDGVLSPDNNSNTLKSIDPSQGITPRRKTSGIGRPPY</sequence>
<dbReference type="PANTHER" id="PTHR47766">
    <property type="entry name" value="PROTEIN EFR3"/>
    <property type="match status" value="1"/>
</dbReference>
<feature type="compositionally biased region" description="Low complexity" evidence="2">
    <location>
        <begin position="956"/>
        <end position="976"/>
    </location>
</feature>
<comment type="similarity">
    <text evidence="1">Belongs to the EFR3 family.</text>
</comment>
<evidence type="ECO:0000313" key="3">
    <source>
        <dbReference type="EMBL" id="OKL60709.1"/>
    </source>
</evidence>
<dbReference type="OrthoDB" id="19232at2759"/>
<comment type="caution">
    <text evidence="3">The sequence shown here is derived from an EMBL/GenBank/DDBJ whole genome shotgun (WGS) entry which is preliminary data.</text>
</comment>
<feature type="region of interest" description="Disordered" evidence="2">
    <location>
        <begin position="842"/>
        <end position="926"/>
    </location>
</feature>
<dbReference type="GeneID" id="31003874"/>
<feature type="compositionally biased region" description="Polar residues" evidence="2">
    <location>
        <begin position="1060"/>
        <end position="1088"/>
    </location>
</feature>
<dbReference type="RefSeq" id="XP_020120830.1">
    <property type="nucleotide sequence ID" value="XM_020266407.1"/>
</dbReference>
<dbReference type="PANTHER" id="PTHR47766:SF1">
    <property type="entry name" value="PROTEIN EFR3"/>
    <property type="match status" value="1"/>
</dbReference>
<keyword evidence="4" id="KW-1185">Reference proteome</keyword>
<proteinExistence type="inferred from homology"/>
<dbReference type="InterPro" id="IPR039786">
    <property type="entry name" value="EFR3"/>
</dbReference>
<feature type="region of interest" description="Disordered" evidence="2">
    <location>
        <begin position="585"/>
        <end position="611"/>
    </location>
</feature>
<feature type="compositionally biased region" description="Basic and acidic residues" evidence="2">
    <location>
        <begin position="1112"/>
        <end position="1122"/>
    </location>
</feature>
<dbReference type="InterPro" id="IPR049150">
    <property type="entry name" value="EFR3_HEAT-like_rpt"/>
</dbReference>
<evidence type="ECO:0008006" key="5">
    <source>
        <dbReference type="Google" id="ProtNLM"/>
    </source>
</evidence>
<evidence type="ECO:0000256" key="1">
    <source>
        <dbReference type="ARBA" id="ARBA00010216"/>
    </source>
</evidence>
<organism evidence="3 4">
    <name type="scientific">Talaromyces atroroseus</name>
    <dbReference type="NCBI Taxonomy" id="1441469"/>
    <lineage>
        <taxon>Eukaryota</taxon>
        <taxon>Fungi</taxon>
        <taxon>Dikarya</taxon>
        <taxon>Ascomycota</taxon>
        <taxon>Pezizomycotina</taxon>
        <taxon>Eurotiomycetes</taxon>
        <taxon>Eurotiomycetidae</taxon>
        <taxon>Eurotiales</taxon>
        <taxon>Trichocomaceae</taxon>
        <taxon>Talaromyces</taxon>
        <taxon>Talaromyces sect. Trachyspermi</taxon>
    </lineage>
</organism>
<feature type="compositionally biased region" description="Polar residues" evidence="2">
    <location>
        <begin position="795"/>
        <end position="804"/>
    </location>
</feature>
<evidence type="ECO:0000313" key="4">
    <source>
        <dbReference type="Proteomes" id="UP000214365"/>
    </source>
</evidence>
<dbReference type="STRING" id="1441469.A0A1Q5Q9K8"/>
<feature type="region of interest" description="Disordered" evidence="2">
    <location>
        <begin position="941"/>
        <end position="1158"/>
    </location>
</feature>
<accession>A0A1Q5Q9K8</accession>
<feature type="compositionally biased region" description="Polar residues" evidence="2">
    <location>
        <begin position="1100"/>
        <end position="1111"/>
    </location>
</feature>
<dbReference type="GO" id="GO:0072659">
    <property type="term" value="P:protein localization to plasma membrane"/>
    <property type="evidence" value="ECO:0007669"/>
    <property type="project" value="InterPro"/>
</dbReference>
<feature type="compositionally biased region" description="Low complexity" evidence="2">
    <location>
        <begin position="1025"/>
        <end position="1047"/>
    </location>
</feature>
<dbReference type="SUPFAM" id="SSF48371">
    <property type="entry name" value="ARM repeat"/>
    <property type="match status" value="1"/>
</dbReference>
<dbReference type="GO" id="GO:0005886">
    <property type="term" value="C:plasma membrane"/>
    <property type="evidence" value="ECO:0007669"/>
    <property type="project" value="TreeGrafter"/>
</dbReference>
<dbReference type="InterPro" id="IPR016024">
    <property type="entry name" value="ARM-type_fold"/>
</dbReference>
<evidence type="ECO:0000256" key="2">
    <source>
        <dbReference type="SAM" id="MobiDB-lite"/>
    </source>
</evidence>
<name>A0A1Q5Q9K8_TALAT</name>
<dbReference type="AlphaFoldDB" id="A0A1Q5Q9K8"/>
<dbReference type="EMBL" id="LFMY01000005">
    <property type="protein sequence ID" value="OKL60709.1"/>
    <property type="molecule type" value="Genomic_DNA"/>
</dbReference>
<feature type="compositionally biased region" description="Low complexity" evidence="2">
    <location>
        <begin position="890"/>
        <end position="903"/>
    </location>
</feature>
<reference evidence="3 4" key="1">
    <citation type="submission" date="2015-06" db="EMBL/GenBank/DDBJ databases">
        <title>Talaromyces atroroseus IBT 11181 draft genome.</title>
        <authorList>
            <person name="Rasmussen K.B."/>
            <person name="Rasmussen S."/>
            <person name="Petersen B."/>
            <person name="Sicheritz-Ponten T."/>
            <person name="Mortensen U.H."/>
            <person name="Thrane U."/>
        </authorList>
    </citation>
    <scope>NUCLEOTIDE SEQUENCE [LARGE SCALE GENOMIC DNA]</scope>
    <source>
        <strain evidence="3 4">IBT 11181</strain>
    </source>
</reference>
<dbReference type="Pfam" id="PF21072">
    <property type="entry name" value="EFR3"/>
    <property type="match status" value="2"/>
</dbReference>
<feature type="region of interest" description="Disordered" evidence="2">
    <location>
        <begin position="790"/>
        <end position="820"/>
    </location>
</feature>
<gene>
    <name evidence="3" type="ORF">UA08_04119</name>
</gene>
<protein>
    <recommendedName>
        <fullName evidence="5">Protein EFR3</fullName>
    </recommendedName>
</protein>
<feature type="compositionally biased region" description="Polar residues" evidence="2">
    <location>
        <begin position="1128"/>
        <end position="1144"/>
    </location>
</feature>
<feature type="compositionally biased region" description="Polar residues" evidence="2">
    <location>
        <begin position="869"/>
        <end position="889"/>
    </location>
</feature>
<dbReference type="Proteomes" id="UP000214365">
    <property type="component" value="Unassembled WGS sequence"/>
</dbReference>
<feature type="compositionally biased region" description="Polar residues" evidence="2">
    <location>
        <begin position="846"/>
        <end position="858"/>
    </location>
</feature>
<feature type="compositionally biased region" description="Polar residues" evidence="2">
    <location>
        <begin position="917"/>
        <end position="926"/>
    </location>
</feature>